<dbReference type="InterPro" id="IPR042183">
    <property type="entry name" value="MmgE/PrpD_sf_1"/>
</dbReference>
<dbReference type="EMBL" id="CP054836">
    <property type="protein sequence ID" value="QKV19110.1"/>
    <property type="molecule type" value="Genomic_DNA"/>
</dbReference>
<dbReference type="Gene3D" id="3.30.1330.120">
    <property type="entry name" value="2-methylcitrate dehydratase PrpD"/>
    <property type="match status" value="1"/>
</dbReference>
<dbReference type="Pfam" id="PF19305">
    <property type="entry name" value="MmgE_PrpD_C"/>
    <property type="match status" value="1"/>
</dbReference>
<evidence type="ECO:0000259" key="3">
    <source>
        <dbReference type="Pfam" id="PF19305"/>
    </source>
</evidence>
<feature type="domain" description="MmgE/PrpD C-terminal" evidence="3">
    <location>
        <begin position="261"/>
        <end position="411"/>
    </location>
</feature>
<name>A0A6N1VDV3_9HYPH</name>
<feature type="domain" description="MmgE/PrpD N-terminal" evidence="2">
    <location>
        <begin position="9"/>
        <end position="240"/>
    </location>
</feature>
<evidence type="ECO:0000313" key="4">
    <source>
        <dbReference type="EMBL" id="QKV19110.1"/>
    </source>
</evidence>
<dbReference type="GO" id="GO:0016829">
    <property type="term" value="F:lyase activity"/>
    <property type="evidence" value="ECO:0007669"/>
    <property type="project" value="InterPro"/>
</dbReference>
<keyword evidence="5" id="KW-1185">Reference proteome</keyword>
<dbReference type="Pfam" id="PF03972">
    <property type="entry name" value="MmgE_PrpD_N"/>
    <property type="match status" value="1"/>
</dbReference>
<dbReference type="KEGG" id="orm:HTY61_11920"/>
<gene>
    <name evidence="4" type="ORF">HTY61_11920</name>
</gene>
<dbReference type="PANTHER" id="PTHR16943">
    <property type="entry name" value="2-METHYLCITRATE DEHYDRATASE-RELATED"/>
    <property type="match status" value="1"/>
</dbReference>
<proteinExistence type="inferred from homology"/>
<accession>A0A6N1VDV3</accession>
<dbReference type="Proteomes" id="UP000509367">
    <property type="component" value="Chromosome"/>
</dbReference>
<dbReference type="PANTHER" id="PTHR16943:SF8">
    <property type="entry name" value="2-METHYLCITRATE DEHYDRATASE"/>
    <property type="match status" value="1"/>
</dbReference>
<dbReference type="InterPro" id="IPR005656">
    <property type="entry name" value="MmgE_PrpD"/>
</dbReference>
<dbReference type="InterPro" id="IPR042188">
    <property type="entry name" value="MmgE/PrpD_sf_2"/>
</dbReference>
<dbReference type="InterPro" id="IPR045337">
    <property type="entry name" value="MmgE_PrpD_C"/>
</dbReference>
<evidence type="ECO:0000256" key="1">
    <source>
        <dbReference type="ARBA" id="ARBA00006174"/>
    </source>
</evidence>
<dbReference type="SUPFAM" id="SSF103378">
    <property type="entry name" value="2-methylcitrate dehydratase PrpD"/>
    <property type="match status" value="1"/>
</dbReference>
<dbReference type="Gene3D" id="1.10.4100.10">
    <property type="entry name" value="2-methylcitrate dehydratase PrpD"/>
    <property type="match status" value="1"/>
</dbReference>
<dbReference type="InterPro" id="IPR036148">
    <property type="entry name" value="MmgE/PrpD_sf"/>
</dbReference>
<evidence type="ECO:0000259" key="2">
    <source>
        <dbReference type="Pfam" id="PF03972"/>
    </source>
</evidence>
<organism evidence="4 5">
    <name type="scientific">Oricola thermophila</name>
    <dbReference type="NCBI Taxonomy" id="2742145"/>
    <lineage>
        <taxon>Bacteria</taxon>
        <taxon>Pseudomonadati</taxon>
        <taxon>Pseudomonadota</taxon>
        <taxon>Alphaproteobacteria</taxon>
        <taxon>Hyphomicrobiales</taxon>
        <taxon>Ahrensiaceae</taxon>
        <taxon>Oricola</taxon>
    </lineage>
</organism>
<evidence type="ECO:0000313" key="5">
    <source>
        <dbReference type="Proteomes" id="UP000509367"/>
    </source>
</evidence>
<protein>
    <submittedName>
        <fullName evidence="4">MmgE/PrpD family protein</fullName>
    </submittedName>
</protein>
<dbReference type="InterPro" id="IPR045336">
    <property type="entry name" value="MmgE_PrpD_N"/>
</dbReference>
<reference evidence="4 5" key="1">
    <citation type="submission" date="2020-06" db="EMBL/GenBank/DDBJ databases">
        <title>Oricola thermophila sp. nov. isolated from a tidal sediments.</title>
        <authorList>
            <person name="Kwon K.K."/>
            <person name="Yang S.-H."/>
            <person name="Park M.-J."/>
        </authorList>
    </citation>
    <scope>NUCLEOTIDE SEQUENCE [LARGE SCALE GENOMIC DNA]</scope>
    <source>
        <strain evidence="4 5">MEBiC13590</strain>
    </source>
</reference>
<sequence>MNSYSVELARMTAKRVDDEALARAKLHLLDWIGCASAGTAECGAVSFRSLNAAAGSGSCFTMYGNRRDENAAAFANGALGNLLEMDDTDRQGLVHPGDVVIPPVLACAETEGVGGREVLAAIVRGYEVMIRIARAVGLAHYGYWHNTATCGPFGAAAGVATILDLDPLKTAYALGHAGSLAGGLWQLRHEETVTKQLHTAHAARHGLTAARVAAAGGEGPLSILEGSQGFFAAMCPDGDVRAVCQDAEAPWRIFETTFKPWPSCRHCHVSIEAALALGERFVAERIARVSIRTFGDALKFCDRAEPENAGQARFSIQHSVAVALLRGEPRLADFEPDAISDPAIAALRRKVDLDFSGDCDQRYPAHMSATIEIEAQDGRIERCEIVDALGDPERPLDVEGLVNKAGTLMRRGRFSANAIDTVVDILGDDTIDFDLERLTGALCDGSAAS</sequence>
<comment type="similarity">
    <text evidence="1">Belongs to the PrpD family.</text>
</comment>
<dbReference type="AlphaFoldDB" id="A0A6N1VDV3"/>